<evidence type="ECO:0000313" key="2">
    <source>
        <dbReference type="Proteomes" id="UP001148662"/>
    </source>
</evidence>
<organism evidence="1 2">
    <name type="scientific">Phlebia brevispora</name>
    <dbReference type="NCBI Taxonomy" id="194682"/>
    <lineage>
        <taxon>Eukaryota</taxon>
        <taxon>Fungi</taxon>
        <taxon>Dikarya</taxon>
        <taxon>Basidiomycota</taxon>
        <taxon>Agaricomycotina</taxon>
        <taxon>Agaricomycetes</taxon>
        <taxon>Polyporales</taxon>
        <taxon>Meruliaceae</taxon>
        <taxon>Phlebia</taxon>
    </lineage>
</organism>
<accession>A0ACC1TF46</accession>
<proteinExistence type="predicted"/>
<protein>
    <submittedName>
        <fullName evidence="1">Uncharacterized protein</fullName>
    </submittedName>
</protein>
<keyword evidence="2" id="KW-1185">Reference proteome</keyword>
<gene>
    <name evidence="1" type="ORF">NM688_g223</name>
</gene>
<name>A0ACC1TF46_9APHY</name>
<dbReference type="EMBL" id="JANHOG010000015">
    <property type="protein sequence ID" value="KAJ3559649.1"/>
    <property type="molecule type" value="Genomic_DNA"/>
</dbReference>
<reference evidence="1" key="1">
    <citation type="submission" date="2022-07" db="EMBL/GenBank/DDBJ databases">
        <title>Genome Sequence of Phlebia brevispora.</title>
        <authorList>
            <person name="Buettner E."/>
        </authorList>
    </citation>
    <scope>NUCLEOTIDE SEQUENCE</scope>
    <source>
        <strain evidence="1">MPL23</strain>
    </source>
</reference>
<dbReference type="Proteomes" id="UP001148662">
    <property type="component" value="Unassembled WGS sequence"/>
</dbReference>
<evidence type="ECO:0000313" key="1">
    <source>
        <dbReference type="EMBL" id="KAJ3559649.1"/>
    </source>
</evidence>
<sequence>MLTCHNCKRHWHHTCHLPVITEDELIALVTASTRKASYGTLELWLCRRCKNRTSAPAAAGGSIRTGSFSAPSASGGTIDLTASPPKTRTATREVSIISIDDVPQDGPRSSSSGNQSSQRSGRNQVIELLDDSDNEIIEVTPTPVRKAISARSAETHRPSRPAMPLLSPSTEIDIRDDAEETSRRPSVASSATVTSGGISSSISRDPTVSTRLLDLTLDTPSSHSSLPPPSPQYLPPKASTSDFRKLIADMRAQGKLNPAPPLVPIWKTPEHTDSTSMDVDSYLDGNATASRHESPTPQLDSDSDVEMVDRHENEPEDPPMPVREHSDPHEIDSPPPDRQYSDPNDIEDMYGAEPPPRVMKEEQLDRVVPPSQAVPIHPAPERDVGACAGARAETGRSAK</sequence>
<comment type="caution">
    <text evidence="1">The sequence shown here is derived from an EMBL/GenBank/DDBJ whole genome shotgun (WGS) entry which is preliminary data.</text>
</comment>